<proteinExistence type="inferred from homology"/>
<keyword evidence="4" id="KW-0240">DNA-directed RNA polymerase</keyword>
<protein>
    <recommendedName>
        <fullName evidence="3">DNA-directed RNA polymerase</fullName>
        <ecNumber evidence="3">2.7.7.6</ecNumber>
    </recommendedName>
</protein>
<accession>A0A7S6UBY1</accession>
<sequence>MNPHNVKYLAKILCLKTEIQKNPYAIISREVINRYFTNINYGDLITIITVYHKTSTSKTVFQIFNESSVN</sequence>
<evidence type="ECO:0000256" key="4">
    <source>
        <dbReference type="ARBA" id="ARBA00022478"/>
    </source>
</evidence>
<evidence type="ECO:0000256" key="8">
    <source>
        <dbReference type="ARBA" id="ARBA00023163"/>
    </source>
</evidence>
<dbReference type="GO" id="GO:0019083">
    <property type="term" value="P:viral transcription"/>
    <property type="evidence" value="ECO:0007669"/>
    <property type="project" value="InterPro"/>
</dbReference>
<comment type="function">
    <text evidence="9">Part of the DNA-dependent RNA polymerase which catalyzes the transcription of viral DNA into RNA using the four ribonucleoside triphosphates as substrates. Responsible for the transcription of early, intermediate and late genes. DNA-dependent RNA polymerase associates with the early transcription factor (ETF), itself composed of OPG118 and OPG133, thereby allowing the early genes transcription. Late transcription, and probably also intermediate transcription, require newly synthesized RNA polymerase.</text>
</comment>
<dbReference type="GO" id="GO:0000428">
    <property type="term" value="C:DNA-directed RNA polymerase complex"/>
    <property type="evidence" value="ECO:0007669"/>
    <property type="project" value="UniProtKB-KW"/>
</dbReference>
<evidence type="ECO:0000256" key="2">
    <source>
        <dbReference type="ARBA" id="ARBA00008385"/>
    </source>
</evidence>
<evidence type="ECO:0000256" key="3">
    <source>
        <dbReference type="ARBA" id="ARBA00012418"/>
    </source>
</evidence>
<evidence type="ECO:0000256" key="6">
    <source>
        <dbReference type="ARBA" id="ARBA00022695"/>
    </source>
</evidence>
<dbReference type="GO" id="GO:0003899">
    <property type="term" value="F:DNA-directed RNA polymerase activity"/>
    <property type="evidence" value="ECO:0007669"/>
    <property type="project" value="UniProtKB-EC"/>
</dbReference>
<evidence type="ECO:0000256" key="1">
    <source>
        <dbReference type="ARBA" id="ARBA00004328"/>
    </source>
</evidence>
<keyword evidence="6" id="KW-0548">Nucleotidyltransferase</keyword>
<comment type="similarity">
    <text evidence="2">Belongs to the poxviridae DNA-directed RNA polymerase 22 kDa subunit family.</text>
</comment>
<keyword evidence="5" id="KW-0808">Transferase</keyword>
<dbReference type="GO" id="GO:0003677">
    <property type="term" value="F:DNA binding"/>
    <property type="evidence" value="ECO:0007669"/>
    <property type="project" value="InterPro"/>
</dbReference>
<evidence type="ECO:0000256" key="5">
    <source>
        <dbReference type="ARBA" id="ARBA00022679"/>
    </source>
</evidence>
<evidence type="ECO:0000256" key="11">
    <source>
        <dbReference type="ARBA" id="ARBA00048552"/>
    </source>
</evidence>
<evidence type="ECO:0000313" key="12">
    <source>
        <dbReference type="EMBL" id="QOW08760.1"/>
    </source>
</evidence>
<keyword evidence="8" id="KW-0804">Transcription</keyword>
<keyword evidence="7" id="KW-0946">Virion</keyword>
<dbReference type="InterPro" id="IPR007937">
    <property type="entry name" value="RNA_Pol_22kDa_poxvir"/>
</dbReference>
<dbReference type="EMBL" id="MT940239">
    <property type="protein sequence ID" value="QOW08760.1"/>
    <property type="molecule type" value="Genomic_DNA"/>
</dbReference>
<evidence type="ECO:0000313" key="13">
    <source>
        <dbReference type="EMBL" id="QOW08767.1"/>
    </source>
</evidence>
<comment type="catalytic activity">
    <reaction evidence="11">
        <text>RNA(n) + a ribonucleoside 5'-triphosphate = RNA(n+1) + diphosphate</text>
        <dbReference type="Rhea" id="RHEA:21248"/>
        <dbReference type="Rhea" id="RHEA-COMP:14527"/>
        <dbReference type="Rhea" id="RHEA-COMP:17342"/>
        <dbReference type="ChEBI" id="CHEBI:33019"/>
        <dbReference type="ChEBI" id="CHEBI:61557"/>
        <dbReference type="ChEBI" id="CHEBI:140395"/>
        <dbReference type="EC" id="2.7.7.6"/>
    </reaction>
</comment>
<dbReference type="Pfam" id="PF05273">
    <property type="entry name" value="Pox_RNA_Pol_22"/>
    <property type="match status" value="1"/>
</dbReference>
<dbReference type="EC" id="2.7.7.6" evidence="3"/>
<reference evidence="12" key="1">
    <citation type="journal article" date="2020" name="Viruses">
        <title>Detection of recombinant Hare Myxoma Virus in wild rabbits (Oryctolagus cuniculus algirus).</title>
        <authorList>
            <person name="Abade Dos Santos F.A."/>
            <person name="Carvalho C.L."/>
            <person name="Pinto A."/>
            <person name="Rai R."/>
            <person name="Monteiro M."/>
            <person name="Carvalho P."/>
            <person name="Mendonca P."/>
            <person name="Peleteiro M.C."/>
            <person name="Parra F."/>
            <person name="Duarte M.D."/>
        </authorList>
    </citation>
    <scope>NUCLEOTIDE SEQUENCE</scope>
    <source>
        <strain evidence="12">15758PT20</strain>
        <strain evidence="13">20545PT20</strain>
    </source>
</reference>
<dbReference type="EMBL" id="MT940240">
    <property type="protein sequence ID" value="QOW08767.1"/>
    <property type="molecule type" value="Genomic_DNA"/>
</dbReference>
<comment type="subunit">
    <text evidence="10">The DNA-dependent RNA polymerase used for intermediate and late genes expression consists of eight subunits Rpo30/OPG66, Rpo7/OPG90, Rpo22/OPG103, Rpo147/OPG105, Rpo18/OPG119, Rpo19/OPG131, Rpo132/OPG151 and Rpo35/OPG156. The same holoenzyme, with the addition of the transcription-specificity factor OPG109, is used for early gene expression.</text>
</comment>
<evidence type="ECO:0000256" key="7">
    <source>
        <dbReference type="ARBA" id="ARBA00022844"/>
    </source>
</evidence>
<name>A0A7S6UBY1_9POXV</name>
<reference evidence="12" key="2">
    <citation type="submission" date="2020-08" db="EMBL/GenBank/DDBJ databases">
        <authorList>
            <person name="Abade dos Santos F.A."/>
            <person name="Dalton K."/>
            <person name="Carvalho C."/>
            <person name="Pinto A."/>
            <person name="Rai R."/>
            <person name="Monteiro M."/>
            <person name="Peleteiro M.C."/>
            <person name="Carvalho P."/>
            <person name="Mendonca P."/>
            <person name="Parra F."/>
            <person name="Duarte M."/>
        </authorList>
    </citation>
    <scope>NUCLEOTIDE SEQUENCE</scope>
    <source>
        <strain evidence="12">15758PT20</strain>
        <strain evidence="13">20545PT20</strain>
    </source>
</reference>
<organism evidence="12">
    <name type="scientific">Myxoma virus</name>
    <dbReference type="NCBI Taxonomy" id="10273"/>
    <lineage>
        <taxon>Viruses</taxon>
        <taxon>Varidnaviria</taxon>
        <taxon>Bamfordvirae</taxon>
        <taxon>Nucleocytoviricota</taxon>
        <taxon>Pokkesviricetes</taxon>
        <taxon>Chitovirales</taxon>
        <taxon>Poxviridae</taxon>
        <taxon>Chordopoxvirinae</taxon>
        <taxon>Leporipoxvirus</taxon>
        <taxon>Leporipoxvirus myxoma</taxon>
    </lineage>
</organism>
<comment type="subcellular location">
    <subcellularLocation>
        <location evidence="1">Virion</location>
    </subcellularLocation>
</comment>
<evidence type="ECO:0000256" key="10">
    <source>
        <dbReference type="ARBA" id="ARBA00046483"/>
    </source>
</evidence>
<evidence type="ECO:0000256" key="9">
    <source>
        <dbReference type="ARBA" id="ARBA00034678"/>
    </source>
</evidence>
<dbReference type="GO" id="GO:0044423">
    <property type="term" value="C:virion component"/>
    <property type="evidence" value="ECO:0007669"/>
    <property type="project" value="UniProtKB-KW"/>
</dbReference>